<name>A0AAD4PP00_9MUSC</name>
<dbReference type="EMBL" id="JAJJHW010000824">
    <property type="protein sequence ID" value="KAH8381246.1"/>
    <property type="molecule type" value="Genomic_DNA"/>
</dbReference>
<comment type="caution">
    <text evidence="2">The sequence shown here is derived from an EMBL/GenBank/DDBJ whole genome shotgun (WGS) entry which is preliminary data.</text>
</comment>
<evidence type="ECO:0000313" key="3">
    <source>
        <dbReference type="Proteomes" id="UP001200034"/>
    </source>
</evidence>
<dbReference type="PANTHER" id="PTHR12271:SF66">
    <property type="entry name" value="TERMINAL URIDYLYLTRANSFERASE TAILOR"/>
    <property type="match status" value="1"/>
</dbReference>
<keyword evidence="3" id="KW-1185">Reference proteome</keyword>
<dbReference type="Proteomes" id="UP001200034">
    <property type="component" value="Unassembled WGS sequence"/>
</dbReference>
<dbReference type="InterPro" id="IPR054708">
    <property type="entry name" value="MTPAP-like_central"/>
</dbReference>
<evidence type="ECO:0000259" key="1">
    <source>
        <dbReference type="Pfam" id="PF22600"/>
    </source>
</evidence>
<sequence>QVETSKQLPVSPNLEMIKNDLLLGLNSAFPRNKIDMKLFGSRLIGVGNDNSDLDVFVNVGKITIKLILSRNMLMTIYFQTAEVFYGIFNESWASVVTLINAKVPVICLIHNATKIKVDINFTDKLSSTHDIVINYLFDLQPIARFMVHYLRHRTRSLQLQHYFRSHYHTLMIFYFLQIKNLLPPVVKLQRNINQDFGPIIGEYKYPSLRTLGLERIEVNSNNTQNMLKEYFQFYSNFNYDKYAISSYYGTWITRAKLAHLMPKA</sequence>
<dbReference type="GO" id="GO:0031123">
    <property type="term" value="P:RNA 3'-end processing"/>
    <property type="evidence" value="ECO:0007669"/>
    <property type="project" value="TreeGrafter"/>
</dbReference>
<accession>A0AAD4PP00</accession>
<reference evidence="2" key="1">
    <citation type="journal article" date="2021" name="Mol. Ecol. Resour.">
        <title>Phylogenomic analyses of the genus Drosophila reveals genomic signals of climate adaptation.</title>
        <authorList>
            <person name="Li F."/>
            <person name="Rane R.V."/>
            <person name="Luria V."/>
            <person name="Xiong Z."/>
            <person name="Chen J."/>
            <person name="Li Z."/>
            <person name="Catullo R.A."/>
            <person name="Griffin P.C."/>
            <person name="Schiffer M."/>
            <person name="Pearce S."/>
            <person name="Lee S.F."/>
            <person name="McElroy K."/>
            <person name="Stocker A."/>
            <person name="Shirriffs J."/>
            <person name="Cockerell F."/>
            <person name="Coppin C."/>
            <person name="Sgro C.M."/>
            <person name="Karger A."/>
            <person name="Cain J.W."/>
            <person name="Weber J.A."/>
            <person name="Santpere G."/>
            <person name="Kirschner M.W."/>
            <person name="Hoffmann A.A."/>
            <person name="Oakeshott J.G."/>
            <person name="Zhang G."/>
        </authorList>
    </citation>
    <scope>NUCLEOTIDE SEQUENCE</scope>
    <source>
        <strain evidence="2">BGI-SZ-2011g</strain>
    </source>
</reference>
<dbReference type="AlphaFoldDB" id="A0AAD4PP00"/>
<dbReference type="PANTHER" id="PTHR12271">
    <property type="entry name" value="POLY A POLYMERASE CID PAP -RELATED"/>
    <property type="match status" value="1"/>
</dbReference>
<dbReference type="Gene3D" id="3.30.460.10">
    <property type="entry name" value="Beta Polymerase, domain 2"/>
    <property type="match status" value="1"/>
</dbReference>
<protein>
    <recommendedName>
        <fullName evidence="1">Poly(A) RNA polymerase mitochondrial-like central palm domain-containing protein</fullName>
    </recommendedName>
</protein>
<dbReference type="SUPFAM" id="SSF81631">
    <property type="entry name" value="PAP/OAS1 substrate-binding domain"/>
    <property type="match status" value="1"/>
</dbReference>
<feature type="domain" description="Poly(A) RNA polymerase mitochondrial-like central palm" evidence="1">
    <location>
        <begin position="21"/>
        <end position="125"/>
    </location>
</feature>
<proteinExistence type="predicted"/>
<dbReference type="Gene3D" id="1.10.1410.10">
    <property type="match status" value="1"/>
</dbReference>
<dbReference type="SUPFAM" id="SSF81301">
    <property type="entry name" value="Nucleotidyltransferase"/>
    <property type="match status" value="1"/>
</dbReference>
<dbReference type="Pfam" id="PF22600">
    <property type="entry name" value="MTPAP-like_central"/>
    <property type="match status" value="1"/>
</dbReference>
<gene>
    <name evidence="2" type="ORF">KR093_000518</name>
</gene>
<dbReference type="GO" id="GO:0050265">
    <property type="term" value="F:RNA uridylyltransferase activity"/>
    <property type="evidence" value="ECO:0007669"/>
    <property type="project" value="TreeGrafter"/>
</dbReference>
<dbReference type="InterPro" id="IPR043519">
    <property type="entry name" value="NT_sf"/>
</dbReference>
<organism evidence="2 3">
    <name type="scientific">Drosophila rubida</name>
    <dbReference type="NCBI Taxonomy" id="30044"/>
    <lineage>
        <taxon>Eukaryota</taxon>
        <taxon>Metazoa</taxon>
        <taxon>Ecdysozoa</taxon>
        <taxon>Arthropoda</taxon>
        <taxon>Hexapoda</taxon>
        <taxon>Insecta</taxon>
        <taxon>Pterygota</taxon>
        <taxon>Neoptera</taxon>
        <taxon>Endopterygota</taxon>
        <taxon>Diptera</taxon>
        <taxon>Brachycera</taxon>
        <taxon>Muscomorpha</taxon>
        <taxon>Ephydroidea</taxon>
        <taxon>Drosophilidae</taxon>
        <taxon>Drosophila</taxon>
    </lineage>
</organism>
<evidence type="ECO:0000313" key="2">
    <source>
        <dbReference type="EMBL" id="KAH8381246.1"/>
    </source>
</evidence>
<feature type="non-terminal residue" evidence="2">
    <location>
        <position position="264"/>
    </location>
</feature>